<dbReference type="InterPro" id="IPR007395">
    <property type="entry name" value="Zn_peptidase_2"/>
</dbReference>
<dbReference type="Pfam" id="PF04298">
    <property type="entry name" value="Zn_peptidase_2"/>
    <property type="match status" value="1"/>
</dbReference>
<dbReference type="EMBL" id="VVXH01000002">
    <property type="protein sequence ID" value="KAA2380437.1"/>
    <property type="molecule type" value="Genomic_DNA"/>
</dbReference>
<name>A0A1Y3QWL8_9BACT</name>
<evidence type="ECO:0000313" key="5">
    <source>
        <dbReference type="Proteomes" id="UP000195772"/>
    </source>
</evidence>
<evidence type="ECO:0000313" key="4">
    <source>
        <dbReference type="EMBL" id="OUN03485.1"/>
    </source>
</evidence>
<feature type="transmembrane region" description="Helical" evidence="1">
    <location>
        <begin position="232"/>
        <end position="251"/>
    </location>
</feature>
<evidence type="ECO:0000313" key="2">
    <source>
        <dbReference type="EMBL" id="KAA2380437.1"/>
    </source>
</evidence>
<dbReference type="PANTHER" id="PTHR36434">
    <property type="entry name" value="MEMBRANE PROTEASE YUGP-RELATED"/>
    <property type="match status" value="1"/>
</dbReference>
<dbReference type="AlphaFoldDB" id="A0A1Y3QWL8"/>
<keyword evidence="1" id="KW-1133">Transmembrane helix</keyword>
<evidence type="ECO:0000313" key="3">
    <source>
        <dbReference type="EMBL" id="MCQ5082500.1"/>
    </source>
</evidence>
<reference evidence="5" key="1">
    <citation type="submission" date="2017-04" db="EMBL/GenBank/DDBJ databases">
        <title>Function of individual gut microbiota members based on whole genome sequencing of pure cultures obtained from chicken caecum.</title>
        <authorList>
            <person name="Medvecky M."/>
            <person name="Cejkova D."/>
            <person name="Polansky O."/>
            <person name="Karasova D."/>
            <person name="Kubasova T."/>
            <person name="Cizek A."/>
            <person name="Rychlik I."/>
        </authorList>
    </citation>
    <scope>NUCLEOTIDE SEQUENCE [LARGE SCALE GENOMIC DNA]</scope>
    <source>
        <strain evidence="5">An90</strain>
    </source>
</reference>
<dbReference type="Proteomes" id="UP000322940">
    <property type="component" value="Unassembled WGS sequence"/>
</dbReference>
<keyword evidence="1" id="KW-0472">Membrane</keyword>
<evidence type="ECO:0000256" key="1">
    <source>
        <dbReference type="SAM" id="Phobius"/>
    </source>
</evidence>
<sequence length="255" mass="27419">MTHMLFTLLQAGYYAEPASGAAHYSAATMGMFVLIIVIGIAGYAVQARLQSVFRKYSKVQFPGGLTGAEVAEKMLRDNNIHNVKVTHVGGNLTDHFNPQTMTVNLSDSVYSSTSVAAAAVAAHECGHAVQHARGYAPLTLRSQLVPIVQFSSTAATWVIILGLVILATTQNELLCWIGVGLIAMSAVFSLVTLPVEYNASARALEWLQVSRTMQGAQLAQAREALSWAARTYLVAALSAIASVLYYVFLILGRRD</sequence>
<organism evidence="4 5">
    <name type="scientific">Alistipes onderdonkii</name>
    <dbReference type="NCBI Taxonomy" id="328813"/>
    <lineage>
        <taxon>Bacteria</taxon>
        <taxon>Pseudomonadati</taxon>
        <taxon>Bacteroidota</taxon>
        <taxon>Bacteroidia</taxon>
        <taxon>Bacteroidales</taxon>
        <taxon>Rikenellaceae</taxon>
        <taxon>Alistipes</taxon>
    </lineage>
</organism>
<reference evidence="3" key="4">
    <citation type="submission" date="2022-06" db="EMBL/GenBank/DDBJ databases">
        <title>Isolation of gut microbiota from human fecal samples.</title>
        <authorList>
            <person name="Pamer E.G."/>
            <person name="Barat B."/>
            <person name="Waligurski E."/>
            <person name="Medina S."/>
            <person name="Paddock L."/>
            <person name="Mostad J."/>
        </authorList>
    </citation>
    <scope>NUCLEOTIDE SEQUENCE</scope>
    <source>
        <strain evidence="3">DFI.6.22</strain>
    </source>
</reference>
<dbReference type="RefSeq" id="WP_022332138.1">
    <property type="nucleotide sequence ID" value="NZ_AP031440.1"/>
</dbReference>
<dbReference type="EMBL" id="NFHB01000004">
    <property type="protein sequence ID" value="OUN03485.1"/>
    <property type="molecule type" value="Genomic_DNA"/>
</dbReference>
<feature type="transmembrane region" description="Helical" evidence="1">
    <location>
        <begin position="27"/>
        <end position="45"/>
    </location>
</feature>
<dbReference type="eggNOG" id="COG2738">
    <property type="taxonomic scope" value="Bacteria"/>
</dbReference>
<keyword evidence="1" id="KW-0812">Transmembrane</keyword>
<reference evidence="2 6" key="3">
    <citation type="journal article" date="2019" name="Nat. Med.">
        <title>A library of human gut bacterial isolates paired with longitudinal multiomics data enables mechanistic microbiome research.</title>
        <authorList>
            <person name="Poyet M."/>
            <person name="Groussin M."/>
            <person name="Gibbons S.M."/>
            <person name="Avila-Pacheco J."/>
            <person name="Jiang X."/>
            <person name="Kearney S.M."/>
            <person name="Perrotta A.R."/>
            <person name="Berdy B."/>
            <person name="Zhao S."/>
            <person name="Lieberman T.D."/>
            <person name="Swanson P.K."/>
            <person name="Smith M."/>
            <person name="Roesemann S."/>
            <person name="Alexander J.E."/>
            <person name="Rich S.A."/>
            <person name="Livny J."/>
            <person name="Vlamakis H."/>
            <person name="Clish C."/>
            <person name="Bullock K."/>
            <person name="Deik A."/>
            <person name="Scott J."/>
            <person name="Pierce K.A."/>
            <person name="Xavier R.J."/>
            <person name="Alm E.J."/>
        </authorList>
    </citation>
    <scope>NUCLEOTIDE SEQUENCE [LARGE SCALE GENOMIC DNA]</scope>
    <source>
        <strain evidence="2 6">BIOML-A266</strain>
    </source>
</reference>
<dbReference type="Proteomes" id="UP000195772">
    <property type="component" value="Unassembled WGS sequence"/>
</dbReference>
<gene>
    <name evidence="4" type="ORF">B5G41_07305</name>
    <name evidence="2" type="ORF">F2Y10_03075</name>
    <name evidence="3" type="ORF">NE651_06295</name>
</gene>
<dbReference type="Proteomes" id="UP001205035">
    <property type="component" value="Unassembled WGS sequence"/>
</dbReference>
<accession>A0A1Y3QWL8</accession>
<reference evidence="4" key="2">
    <citation type="journal article" date="2018" name="BMC Genomics">
        <title>Whole genome sequencing and function prediction of 133 gut anaerobes isolated from chicken caecum in pure cultures.</title>
        <authorList>
            <person name="Medvecky M."/>
            <person name="Cejkova D."/>
            <person name="Polansky O."/>
            <person name="Karasova D."/>
            <person name="Kubasova T."/>
            <person name="Cizek A."/>
            <person name="Rychlik I."/>
        </authorList>
    </citation>
    <scope>NUCLEOTIDE SEQUENCE</scope>
    <source>
        <strain evidence="4">An90</strain>
    </source>
</reference>
<dbReference type="PANTHER" id="PTHR36434:SF1">
    <property type="entry name" value="MEMBRANE PROTEASE YUGP-RELATED"/>
    <property type="match status" value="1"/>
</dbReference>
<evidence type="ECO:0000313" key="6">
    <source>
        <dbReference type="Proteomes" id="UP000322940"/>
    </source>
</evidence>
<protein>
    <submittedName>
        <fullName evidence="2">Zinc metallopeptidase</fullName>
    </submittedName>
</protein>
<feature type="transmembrane region" description="Helical" evidence="1">
    <location>
        <begin position="173"/>
        <end position="193"/>
    </location>
</feature>
<proteinExistence type="predicted"/>
<dbReference type="OrthoDB" id="9784298at2"/>
<dbReference type="EMBL" id="JANGBQ010000007">
    <property type="protein sequence ID" value="MCQ5082500.1"/>
    <property type="molecule type" value="Genomic_DNA"/>
</dbReference>
<feature type="transmembrane region" description="Helical" evidence="1">
    <location>
        <begin position="147"/>
        <end position="167"/>
    </location>
</feature>
<dbReference type="GeneID" id="59807977"/>
<comment type="caution">
    <text evidence="4">The sequence shown here is derived from an EMBL/GenBank/DDBJ whole genome shotgun (WGS) entry which is preliminary data.</text>
</comment>